<comment type="caution">
    <text evidence="9">The sequence shown here is derived from an EMBL/GenBank/DDBJ whole genome shotgun (WGS) entry which is preliminary data.</text>
</comment>
<evidence type="ECO:0000313" key="9">
    <source>
        <dbReference type="EMBL" id="KAA9135109.1"/>
    </source>
</evidence>
<dbReference type="GO" id="GO:0005737">
    <property type="term" value="C:cytoplasm"/>
    <property type="evidence" value="ECO:0007669"/>
    <property type="project" value="TreeGrafter"/>
</dbReference>
<evidence type="ECO:0000256" key="6">
    <source>
        <dbReference type="RuleBase" id="RU003423"/>
    </source>
</evidence>
<dbReference type="PANTHER" id="PTHR43178">
    <property type="entry name" value="DIHYDROLIPOAMIDE ACETYLTRANSFERASE COMPONENT OF PYRUVATE DEHYDROGENASE COMPLEX"/>
    <property type="match status" value="1"/>
</dbReference>
<evidence type="ECO:0000256" key="7">
    <source>
        <dbReference type="SAM" id="MobiDB-lite"/>
    </source>
</evidence>
<feature type="region of interest" description="Disordered" evidence="7">
    <location>
        <begin position="108"/>
        <end position="155"/>
    </location>
</feature>
<dbReference type="GO" id="GO:0031405">
    <property type="term" value="F:lipoic acid binding"/>
    <property type="evidence" value="ECO:0007669"/>
    <property type="project" value="TreeGrafter"/>
</dbReference>
<dbReference type="Gene3D" id="2.40.50.100">
    <property type="match status" value="1"/>
</dbReference>
<keyword evidence="5 6" id="KW-0012">Acyltransferase</keyword>
<dbReference type="Gene3D" id="3.30.559.10">
    <property type="entry name" value="Chloramphenicol acetyltransferase-like domain"/>
    <property type="match status" value="1"/>
</dbReference>
<dbReference type="RefSeq" id="WP_150892464.1">
    <property type="nucleotide sequence ID" value="NZ_VYUY01000006.1"/>
</dbReference>
<reference evidence="10" key="1">
    <citation type="submission" date="2019-09" db="EMBL/GenBank/DDBJ databases">
        <title>Mumia zhuanghuii sp. nov. isolated from the intestinal contents of plateau pika (Ochotona curzoniae) in the Qinghai-Tibet plateau of China.</title>
        <authorList>
            <person name="Tian Z."/>
        </authorList>
    </citation>
    <scope>NUCLEOTIDE SEQUENCE [LARGE SCALE GENOMIC DNA]</scope>
    <source>
        <strain evidence="10">L-033</strain>
    </source>
</reference>
<gene>
    <name evidence="9" type="ORF">F6B40_05380</name>
</gene>
<evidence type="ECO:0000313" key="10">
    <source>
        <dbReference type="Proteomes" id="UP000326838"/>
    </source>
</evidence>
<evidence type="ECO:0000256" key="2">
    <source>
        <dbReference type="ARBA" id="ARBA00007317"/>
    </source>
</evidence>
<proteinExistence type="inferred from homology"/>
<dbReference type="InterPro" id="IPR001078">
    <property type="entry name" value="2-oxoacid_DH_actylTfrase"/>
</dbReference>
<organism evidence="9 10">
    <name type="scientific">Microbacterium caowuchunii</name>
    <dbReference type="NCBI Taxonomy" id="2614638"/>
    <lineage>
        <taxon>Bacteria</taxon>
        <taxon>Bacillati</taxon>
        <taxon>Actinomycetota</taxon>
        <taxon>Actinomycetes</taxon>
        <taxon>Micrococcales</taxon>
        <taxon>Microbacteriaceae</taxon>
        <taxon>Microbacterium</taxon>
    </lineage>
</organism>
<dbReference type="InterPro" id="IPR000089">
    <property type="entry name" value="Biotin_lipoyl"/>
</dbReference>
<sequence>MTRDFALPDLGEGLRDAEIREWHVAEGDTVTLNQTLAEVETAKAVVELPSPYAGVIRGLHAQAGDVVLVGARLVSIETGEEDAAGSPPAEPVEDAAVPNLVGYGAAAAGRTAPRRRPRVWAGKTGAPAPPAASGGVSLPGADTAAPDAPSAAPRTDRRIPIRGVRRHTAEAMVRSAFTAPHATAFLTVDVTPTVEMLARWREDPELGAARIGLLAVVARASVLALRRTPGLNASWDADAEEIVEHGAVHLGVAAATERGLVVPVIRDADLMGTGELAAALRDLADTARAGRSAPRDLSGSTFSLSNVGALGLDGGTPLLNPGESGILAVGAARRIPWESEGRIALRHVLTLSLSFDHRIVDGAEAARFLRDVGGMLSDPGRALLAG</sequence>
<keyword evidence="3 6" id="KW-0808">Transferase</keyword>
<dbReference type="InterPro" id="IPR011053">
    <property type="entry name" value="Single_hybrid_motif"/>
</dbReference>
<dbReference type="SUPFAM" id="SSF51230">
    <property type="entry name" value="Single hybrid motif"/>
    <property type="match status" value="1"/>
</dbReference>
<keyword evidence="10" id="KW-1185">Reference proteome</keyword>
<dbReference type="PROSITE" id="PS00189">
    <property type="entry name" value="LIPOYL"/>
    <property type="match status" value="1"/>
</dbReference>
<dbReference type="EMBL" id="VYUY01000006">
    <property type="protein sequence ID" value="KAA9135109.1"/>
    <property type="molecule type" value="Genomic_DNA"/>
</dbReference>
<keyword evidence="4 6" id="KW-0450">Lipoyl</keyword>
<comment type="cofactor">
    <cofactor evidence="1 6">
        <name>(R)-lipoate</name>
        <dbReference type="ChEBI" id="CHEBI:83088"/>
    </cofactor>
</comment>
<evidence type="ECO:0000259" key="8">
    <source>
        <dbReference type="PROSITE" id="PS50968"/>
    </source>
</evidence>
<evidence type="ECO:0000256" key="3">
    <source>
        <dbReference type="ARBA" id="ARBA00022679"/>
    </source>
</evidence>
<dbReference type="Pfam" id="PF00364">
    <property type="entry name" value="Biotin_lipoyl"/>
    <property type="match status" value="1"/>
</dbReference>
<protein>
    <recommendedName>
        <fullName evidence="6">Dihydrolipoamide acetyltransferase component of pyruvate dehydrogenase complex</fullName>
        <ecNumber evidence="6">2.3.1.-</ecNumber>
    </recommendedName>
</protein>
<evidence type="ECO:0000256" key="5">
    <source>
        <dbReference type="ARBA" id="ARBA00023315"/>
    </source>
</evidence>
<name>A0A5N0TNZ3_9MICO</name>
<dbReference type="SUPFAM" id="SSF52777">
    <property type="entry name" value="CoA-dependent acyltransferases"/>
    <property type="match status" value="1"/>
</dbReference>
<dbReference type="PROSITE" id="PS50968">
    <property type="entry name" value="BIOTINYL_LIPOYL"/>
    <property type="match status" value="1"/>
</dbReference>
<feature type="domain" description="Lipoyl-binding" evidence="8">
    <location>
        <begin position="2"/>
        <end position="77"/>
    </location>
</feature>
<dbReference type="Pfam" id="PF00198">
    <property type="entry name" value="2-oxoacid_dh"/>
    <property type="match status" value="1"/>
</dbReference>
<dbReference type="PANTHER" id="PTHR43178:SF5">
    <property type="entry name" value="LIPOAMIDE ACYLTRANSFERASE COMPONENT OF BRANCHED-CHAIN ALPHA-KETO ACID DEHYDROGENASE COMPLEX, MITOCHONDRIAL"/>
    <property type="match status" value="1"/>
</dbReference>
<dbReference type="InterPro" id="IPR023213">
    <property type="entry name" value="CAT-like_dom_sf"/>
</dbReference>
<dbReference type="InterPro" id="IPR050743">
    <property type="entry name" value="2-oxoacid_DH_E2_comp"/>
</dbReference>
<accession>A0A5N0TNZ3</accession>
<dbReference type="EC" id="2.3.1.-" evidence="6"/>
<dbReference type="GO" id="GO:0016407">
    <property type="term" value="F:acetyltransferase activity"/>
    <property type="evidence" value="ECO:0007669"/>
    <property type="project" value="TreeGrafter"/>
</dbReference>
<evidence type="ECO:0000256" key="1">
    <source>
        <dbReference type="ARBA" id="ARBA00001938"/>
    </source>
</evidence>
<dbReference type="AlphaFoldDB" id="A0A5N0TNZ3"/>
<dbReference type="CDD" id="cd06849">
    <property type="entry name" value="lipoyl_domain"/>
    <property type="match status" value="1"/>
</dbReference>
<dbReference type="Proteomes" id="UP000326838">
    <property type="component" value="Unassembled WGS sequence"/>
</dbReference>
<feature type="compositionally biased region" description="Low complexity" evidence="7">
    <location>
        <begin position="121"/>
        <end position="153"/>
    </location>
</feature>
<evidence type="ECO:0000256" key="4">
    <source>
        <dbReference type="ARBA" id="ARBA00022823"/>
    </source>
</evidence>
<dbReference type="InterPro" id="IPR003016">
    <property type="entry name" value="2-oxoA_DH_lipoyl-BS"/>
</dbReference>
<comment type="similarity">
    <text evidence="2 6">Belongs to the 2-oxoacid dehydrogenase family.</text>
</comment>